<feature type="region of interest" description="Disordered" evidence="1">
    <location>
        <begin position="84"/>
        <end position="109"/>
    </location>
</feature>
<evidence type="ECO:0000256" key="1">
    <source>
        <dbReference type="SAM" id="MobiDB-lite"/>
    </source>
</evidence>
<gene>
    <name evidence="2" type="ORF">GUITHDRAFT_107009</name>
</gene>
<dbReference type="PROSITE" id="PS50096">
    <property type="entry name" value="IQ"/>
    <property type="match status" value="1"/>
</dbReference>
<dbReference type="InterPro" id="IPR013877">
    <property type="entry name" value="YAP-bd/ALF4/Glomulin"/>
</dbReference>
<reference evidence="4" key="2">
    <citation type="submission" date="2012-11" db="EMBL/GenBank/DDBJ databases">
        <authorList>
            <person name="Kuo A."/>
            <person name="Curtis B.A."/>
            <person name="Tanifuji G."/>
            <person name="Burki F."/>
            <person name="Gruber A."/>
            <person name="Irimia M."/>
            <person name="Maruyama S."/>
            <person name="Arias M.C."/>
            <person name="Ball S.G."/>
            <person name="Gile G.H."/>
            <person name="Hirakawa Y."/>
            <person name="Hopkins J.F."/>
            <person name="Rensing S.A."/>
            <person name="Schmutz J."/>
            <person name="Symeonidi A."/>
            <person name="Elias M."/>
            <person name="Eveleigh R.J."/>
            <person name="Herman E.K."/>
            <person name="Klute M.J."/>
            <person name="Nakayama T."/>
            <person name="Obornik M."/>
            <person name="Reyes-Prieto A."/>
            <person name="Armbrust E.V."/>
            <person name="Aves S.J."/>
            <person name="Beiko R.G."/>
            <person name="Coutinho P."/>
            <person name="Dacks J.B."/>
            <person name="Durnford D.G."/>
            <person name="Fast N.M."/>
            <person name="Green B.R."/>
            <person name="Grisdale C."/>
            <person name="Hempe F."/>
            <person name="Henrissat B."/>
            <person name="Hoppner M.P."/>
            <person name="Ishida K.-I."/>
            <person name="Kim E."/>
            <person name="Koreny L."/>
            <person name="Kroth P.G."/>
            <person name="Liu Y."/>
            <person name="Malik S.-B."/>
            <person name="Maier U.G."/>
            <person name="McRose D."/>
            <person name="Mock T."/>
            <person name="Neilson J.A."/>
            <person name="Onodera N.T."/>
            <person name="Poole A.M."/>
            <person name="Pritham E.J."/>
            <person name="Richards T.A."/>
            <person name="Rocap G."/>
            <person name="Roy S.W."/>
            <person name="Sarai C."/>
            <person name="Schaack S."/>
            <person name="Shirato S."/>
            <person name="Slamovits C.H."/>
            <person name="Spencer D.F."/>
            <person name="Suzuki S."/>
            <person name="Worden A.Z."/>
            <person name="Zauner S."/>
            <person name="Barry K."/>
            <person name="Bell C."/>
            <person name="Bharti A.K."/>
            <person name="Crow J.A."/>
            <person name="Grimwood J."/>
            <person name="Kramer R."/>
            <person name="Lindquist E."/>
            <person name="Lucas S."/>
            <person name="Salamov A."/>
            <person name="McFadden G.I."/>
            <person name="Lane C.E."/>
            <person name="Keeling P.J."/>
            <person name="Gray M.W."/>
            <person name="Grigoriev I.V."/>
            <person name="Archibald J.M."/>
        </authorList>
    </citation>
    <scope>NUCLEOTIDE SEQUENCE</scope>
    <source>
        <strain evidence="4">CCMP2712</strain>
    </source>
</reference>
<dbReference type="InterPro" id="IPR019516">
    <property type="entry name" value="Glomulin/ALF4"/>
</dbReference>
<reference evidence="3" key="3">
    <citation type="submission" date="2016-03" db="UniProtKB">
        <authorList>
            <consortium name="EnsemblProtists"/>
        </authorList>
    </citation>
    <scope>IDENTIFICATION</scope>
</reference>
<evidence type="ECO:0000313" key="2">
    <source>
        <dbReference type="EMBL" id="EKX47097.1"/>
    </source>
</evidence>
<dbReference type="HOGENOM" id="CLU_593763_0_0_1"/>
<sequence length="461" mass="52627">MCRRCCEAARGILILVASLGNPREVFSMVMEVFAVYEDVRQQQLLLEMLAQVFPKLAKGKLHIFVKDLLSMLHRRFVGLSTRTDKMDDHSSASSSLNAERSTPASPDQMHCDQNSALHDVLAPADILTLNKGFFDAVLPACQTFFQRLLDDMNAESYEMICQVLKDLLKALYWTSSIVSTEFFMPEAEKKKTNVFHTEDLSNRVLEVLDLVASLPNGILFVLFPPSRPFWMMDESKSMEQILAELDEWIMLLEFTIKVLQEHGQLLAETDLELGTPGIDGKNRQICMQIVQGFAVMKDLITRCPYPSVTSVALNIVKDEILHSWPTSQHDIDQYQHDTKRTPFIALSVSLLFEVLSSSQKALLLHRLDILMSGLNVLRFILIKDRQSNLTGVWEHNIRRKFLDEIVNPSRSVSRVRSICRGAQHRRRLREVVATSQEMQLLMLQEVLDRVAELLDEPPQDT</sequence>
<evidence type="ECO:0000313" key="4">
    <source>
        <dbReference type="Proteomes" id="UP000011087"/>
    </source>
</evidence>
<feature type="compositionally biased region" description="Polar residues" evidence="1">
    <location>
        <begin position="96"/>
        <end position="109"/>
    </location>
</feature>
<protein>
    <submittedName>
        <fullName evidence="2 3">Uncharacterized protein</fullName>
    </submittedName>
</protein>
<dbReference type="OrthoDB" id="5396786at2759"/>
<name>L1JFJ5_GUITC</name>
<dbReference type="PANTHER" id="PTHR15430:SF1">
    <property type="entry name" value="GLOMULIN"/>
    <property type="match status" value="1"/>
</dbReference>
<dbReference type="GO" id="GO:0005737">
    <property type="term" value="C:cytoplasm"/>
    <property type="evidence" value="ECO:0007669"/>
    <property type="project" value="TreeGrafter"/>
</dbReference>
<dbReference type="EnsemblProtists" id="EKX47097">
    <property type="protein sequence ID" value="EKX47097"/>
    <property type="gene ID" value="GUITHDRAFT_107009"/>
</dbReference>
<dbReference type="RefSeq" id="XP_005834077.1">
    <property type="nucleotide sequence ID" value="XM_005834020.1"/>
</dbReference>
<proteinExistence type="predicted"/>
<evidence type="ECO:0000313" key="3">
    <source>
        <dbReference type="EnsemblProtists" id="EKX47097"/>
    </source>
</evidence>
<organism evidence="2">
    <name type="scientific">Guillardia theta (strain CCMP2712)</name>
    <name type="common">Cryptophyte</name>
    <dbReference type="NCBI Taxonomy" id="905079"/>
    <lineage>
        <taxon>Eukaryota</taxon>
        <taxon>Cryptophyceae</taxon>
        <taxon>Pyrenomonadales</taxon>
        <taxon>Geminigeraceae</taxon>
        <taxon>Guillardia</taxon>
    </lineage>
</organism>
<dbReference type="EMBL" id="JH992991">
    <property type="protein sequence ID" value="EKX47097.1"/>
    <property type="molecule type" value="Genomic_DNA"/>
</dbReference>
<dbReference type="GeneID" id="17303733"/>
<dbReference type="PANTHER" id="PTHR15430">
    <property type="entry name" value="GLOMULIN"/>
    <property type="match status" value="1"/>
</dbReference>
<keyword evidence="4" id="KW-1185">Reference proteome</keyword>
<dbReference type="AlphaFoldDB" id="L1JFJ5"/>
<accession>L1JFJ5</accession>
<dbReference type="Pfam" id="PF08568">
    <property type="entry name" value="Kinetochor_Ybp2"/>
    <property type="match status" value="1"/>
</dbReference>
<dbReference type="GO" id="GO:0055105">
    <property type="term" value="F:ubiquitin-protein transferase inhibitor activity"/>
    <property type="evidence" value="ECO:0007669"/>
    <property type="project" value="TreeGrafter"/>
</dbReference>
<dbReference type="PaxDb" id="55529-EKX47097"/>
<dbReference type="Proteomes" id="UP000011087">
    <property type="component" value="Unassembled WGS sequence"/>
</dbReference>
<dbReference type="KEGG" id="gtt:GUITHDRAFT_107009"/>
<reference evidence="2 4" key="1">
    <citation type="journal article" date="2012" name="Nature">
        <title>Algal genomes reveal evolutionary mosaicism and the fate of nucleomorphs.</title>
        <authorList>
            <consortium name="DOE Joint Genome Institute"/>
            <person name="Curtis B.A."/>
            <person name="Tanifuji G."/>
            <person name="Burki F."/>
            <person name="Gruber A."/>
            <person name="Irimia M."/>
            <person name="Maruyama S."/>
            <person name="Arias M.C."/>
            <person name="Ball S.G."/>
            <person name="Gile G.H."/>
            <person name="Hirakawa Y."/>
            <person name="Hopkins J.F."/>
            <person name="Kuo A."/>
            <person name="Rensing S.A."/>
            <person name="Schmutz J."/>
            <person name="Symeonidi A."/>
            <person name="Elias M."/>
            <person name="Eveleigh R.J."/>
            <person name="Herman E.K."/>
            <person name="Klute M.J."/>
            <person name="Nakayama T."/>
            <person name="Obornik M."/>
            <person name="Reyes-Prieto A."/>
            <person name="Armbrust E.V."/>
            <person name="Aves S.J."/>
            <person name="Beiko R.G."/>
            <person name="Coutinho P."/>
            <person name="Dacks J.B."/>
            <person name="Durnford D.G."/>
            <person name="Fast N.M."/>
            <person name="Green B.R."/>
            <person name="Grisdale C.J."/>
            <person name="Hempel F."/>
            <person name="Henrissat B."/>
            <person name="Hoppner M.P."/>
            <person name="Ishida K."/>
            <person name="Kim E."/>
            <person name="Koreny L."/>
            <person name="Kroth P.G."/>
            <person name="Liu Y."/>
            <person name="Malik S.B."/>
            <person name="Maier U.G."/>
            <person name="McRose D."/>
            <person name="Mock T."/>
            <person name="Neilson J.A."/>
            <person name="Onodera N.T."/>
            <person name="Poole A.M."/>
            <person name="Pritham E.J."/>
            <person name="Richards T.A."/>
            <person name="Rocap G."/>
            <person name="Roy S.W."/>
            <person name="Sarai C."/>
            <person name="Schaack S."/>
            <person name="Shirato S."/>
            <person name="Slamovits C.H."/>
            <person name="Spencer D.F."/>
            <person name="Suzuki S."/>
            <person name="Worden A.Z."/>
            <person name="Zauner S."/>
            <person name="Barry K."/>
            <person name="Bell C."/>
            <person name="Bharti A.K."/>
            <person name="Crow J.A."/>
            <person name="Grimwood J."/>
            <person name="Kramer R."/>
            <person name="Lindquist E."/>
            <person name="Lucas S."/>
            <person name="Salamov A."/>
            <person name="McFadden G.I."/>
            <person name="Lane C.E."/>
            <person name="Keeling P.J."/>
            <person name="Gray M.W."/>
            <person name="Grigoriev I.V."/>
            <person name="Archibald J.M."/>
        </authorList>
    </citation>
    <scope>NUCLEOTIDE SEQUENCE</scope>
    <source>
        <strain evidence="2 4">CCMP2712</strain>
    </source>
</reference>